<dbReference type="Pfam" id="PF00111">
    <property type="entry name" value="Fer2"/>
    <property type="match status" value="1"/>
</dbReference>
<dbReference type="PROSITE" id="PS51085">
    <property type="entry name" value="2FE2S_FER_2"/>
    <property type="match status" value="1"/>
</dbReference>
<keyword evidence="9" id="KW-1185">Reference proteome</keyword>
<keyword evidence="2" id="KW-0001">2Fe-2S</keyword>
<keyword evidence="4" id="KW-0408">Iron</keyword>
<evidence type="ECO:0000256" key="5">
    <source>
        <dbReference type="ARBA" id="ARBA00023014"/>
    </source>
</evidence>
<dbReference type="GO" id="GO:0046872">
    <property type="term" value="F:metal ion binding"/>
    <property type="evidence" value="ECO:0007669"/>
    <property type="project" value="UniProtKB-KW"/>
</dbReference>
<dbReference type="SUPFAM" id="SSF54292">
    <property type="entry name" value="2Fe-2S ferredoxin-like"/>
    <property type="match status" value="1"/>
</dbReference>
<dbReference type="CDD" id="cd00207">
    <property type="entry name" value="fer2"/>
    <property type="match status" value="1"/>
</dbReference>
<dbReference type="InterPro" id="IPR012675">
    <property type="entry name" value="Beta-grasp_dom_sf"/>
</dbReference>
<dbReference type="InterPro" id="IPR036010">
    <property type="entry name" value="2Fe-2S_ferredoxin-like_sf"/>
</dbReference>
<proteinExistence type="inferred from homology"/>
<dbReference type="RefSeq" id="WP_231729244.1">
    <property type="nucleotide sequence ID" value="NZ_JAATIT010000001.1"/>
</dbReference>
<evidence type="ECO:0000256" key="6">
    <source>
        <dbReference type="ARBA" id="ARBA00034078"/>
    </source>
</evidence>
<organism evidence="8 9">
    <name type="scientific">Sphingopyxis italica</name>
    <dbReference type="NCBI Taxonomy" id="1129133"/>
    <lineage>
        <taxon>Bacteria</taxon>
        <taxon>Pseudomonadati</taxon>
        <taxon>Pseudomonadota</taxon>
        <taxon>Alphaproteobacteria</taxon>
        <taxon>Sphingomonadales</taxon>
        <taxon>Sphingomonadaceae</taxon>
        <taxon>Sphingopyxis</taxon>
    </lineage>
</organism>
<accession>A0A7X6B831</accession>
<dbReference type="InterPro" id="IPR001055">
    <property type="entry name" value="Adrenodoxin-like"/>
</dbReference>
<dbReference type="EMBL" id="JAATIT010000001">
    <property type="protein sequence ID" value="NJB88531.1"/>
    <property type="molecule type" value="Genomic_DNA"/>
</dbReference>
<dbReference type="InterPro" id="IPR001041">
    <property type="entry name" value="2Fe-2S_ferredoxin-type"/>
</dbReference>
<evidence type="ECO:0000256" key="1">
    <source>
        <dbReference type="ARBA" id="ARBA00010914"/>
    </source>
</evidence>
<keyword evidence="5" id="KW-0411">Iron-sulfur</keyword>
<sequence>MADSKKAELDMVKVTFVSSDGTRRAVDIAEGETAREAALFNDVPGIDGDCGGVCACATCHVFVDPAWIDKVGRLAEGGAEADLLQFAEGANEYSRLACQIPIEPLVEGLILHVPEQQY</sequence>
<dbReference type="PANTHER" id="PTHR23426">
    <property type="entry name" value="FERREDOXIN/ADRENODOXIN"/>
    <property type="match status" value="1"/>
</dbReference>
<evidence type="ECO:0000256" key="4">
    <source>
        <dbReference type="ARBA" id="ARBA00023004"/>
    </source>
</evidence>
<comment type="cofactor">
    <cofactor evidence="6">
        <name>[2Fe-2S] cluster</name>
        <dbReference type="ChEBI" id="CHEBI:190135"/>
    </cofactor>
</comment>
<comment type="similarity">
    <text evidence="1">Belongs to the adrenodoxin/putidaredoxin family.</text>
</comment>
<evidence type="ECO:0000259" key="7">
    <source>
        <dbReference type="PROSITE" id="PS51085"/>
    </source>
</evidence>
<gene>
    <name evidence="8" type="ORF">GGR90_000683</name>
</gene>
<evidence type="ECO:0000313" key="8">
    <source>
        <dbReference type="EMBL" id="NJB88531.1"/>
    </source>
</evidence>
<dbReference type="Gene3D" id="3.10.20.30">
    <property type="match status" value="1"/>
</dbReference>
<name>A0A7X6B831_9SPHN</name>
<dbReference type="AlphaFoldDB" id="A0A7X6B831"/>
<evidence type="ECO:0000313" key="9">
    <source>
        <dbReference type="Proteomes" id="UP000535078"/>
    </source>
</evidence>
<dbReference type="GO" id="GO:0009055">
    <property type="term" value="F:electron transfer activity"/>
    <property type="evidence" value="ECO:0007669"/>
    <property type="project" value="TreeGrafter"/>
</dbReference>
<evidence type="ECO:0000256" key="3">
    <source>
        <dbReference type="ARBA" id="ARBA00022723"/>
    </source>
</evidence>
<dbReference type="GO" id="GO:0051537">
    <property type="term" value="F:2 iron, 2 sulfur cluster binding"/>
    <property type="evidence" value="ECO:0007669"/>
    <property type="project" value="UniProtKB-KW"/>
</dbReference>
<evidence type="ECO:0000256" key="2">
    <source>
        <dbReference type="ARBA" id="ARBA00022714"/>
    </source>
</evidence>
<comment type="caution">
    <text evidence="8">The sequence shown here is derived from an EMBL/GenBank/DDBJ whole genome shotgun (WGS) entry which is preliminary data.</text>
</comment>
<keyword evidence="3" id="KW-0479">Metal-binding</keyword>
<dbReference type="Proteomes" id="UP000535078">
    <property type="component" value="Unassembled WGS sequence"/>
</dbReference>
<reference evidence="8 9" key="1">
    <citation type="submission" date="2020-03" db="EMBL/GenBank/DDBJ databases">
        <title>Genomic Encyclopedia of Type Strains, Phase IV (KMG-IV): sequencing the most valuable type-strain genomes for metagenomic binning, comparative biology and taxonomic classification.</title>
        <authorList>
            <person name="Goeker M."/>
        </authorList>
    </citation>
    <scope>NUCLEOTIDE SEQUENCE [LARGE SCALE GENOMIC DNA]</scope>
    <source>
        <strain evidence="8 9">DSM 25229</strain>
    </source>
</reference>
<protein>
    <submittedName>
        <fullName evidence="8">2Fe-2S ferredoxin</fullName>
    </submittedName>
</protein>
<dbReference type="PANTHER" id="PTHR23426:SF65">
    <property type="entry name" value="FERREDOXIN-2, MITOCHONDRIAL"/>
    <property type="match status" value="1"/>
</dbReference>
<dbReference type="GO" id="GO:0140647">
    <property type="term" value="P:P450-containing electron transport chain"/>
    <property type="evidence" value="ECO:0007669"/>
    <property type="project" value="InterPro"/>
</dbReference>
<feature type="domain" description="2Fe-2S ferredoxin-type" evidence="7">
    <location>
        <begin position="12"/>
        <end position="117"/>
    </location>
</feature>